<dbReference type="CDD" id="cd03809">
    <property type="entry name" value="GT4_MtfB-like"/>
    <property type="match status" value="1"/>
</dbReference>
<dbReference type="SUPFAM" id="SSF53756">
    <property type="entry name" value="UDP-Glycosyltransferase/glycogen phosphorylase"/>
    <property type="match status" value="1"/>
</dbReference>
<dbReference type="AlphaFoldDB" id="A0AA95KJZ4"/>
<dbReference type="Pfam" id="PF00534">
    <property type="entry name" value="Glycos_transf_1"/>
    <property type="match status" value="1"/>
</dbReference>
<sequence>MINKAIFKLLDLLNESATIHQIQEAKTLFEPSMYMAIGNIITSQEFDIENLQKIPKEYILYLLYFKYLRRVPDENVIKNSLNFKGSNIEFINAYKNSIINSGEYKKNGRRVPSLESITQKASDNKKIINYIIIDVTNTFISQARTGIQRVVRELAKNFKKNEKIVYFNVNKNRFFELNINNDGEMLDTNIAVFFQKGDIYFDLDGSWGDPLSRWDLYKNLKKIGTRIINLHYDAVPILYPHCSHPTTLLRYIEHFFAAITFSDCFIAISEAVKRDLAEICRKIQYRLPRTIVVPLAGNFSTSNKKIESISREMQNFCLEKDFVLCVGTIEPRKNYNLILENISLFEKLDLRVVIVGKEGWESKTIIDELVFFTQRKNSSLKWFSHVNDSELVWLYEHCKFYLNTSLYEGFGLPVSEALLYNCKVVSSSRGALPEAARGEALLFDPNNKEDFINNILIACRENTNLIEKNQKVLGKIYTWLDVSMQIEQILAEYNSKALTPFKNGLDLVYISIREENLDLSIKSFYLNAKINSVTVLTSKKHSESINNLLKKYKFHKNIIFDEDLLKDTPLPDDHQERNFLLRKKLYCNDKLPLVFLGLDDDALLLKQLPTNHYFSNSKYISYYFFDDMGCWKASPFGISSYDYGQWNTANILREFGYGSESFSSHQPQIIIKSLNKEVYDELEFLDLKNVDEWSLPINILQSRYSNLFTKKRTTTLNWPESFSSWIPSFFIDEIIYDNYYPTNKTVDLKIHIDKFQQRISEKKIEYILHKQQYNILPIFDKEATIICTANNKSLSYSFDGAIIGYIDLWFRIPVEGISTSILCLYRILDEGENLVVNGTRDHQNISDKTGVMIKLPNRPGRFILELHLMPSTNASVVLFLPVFTFNNY</sequence>
<dbReference type="PANTHER" id="PTHR46401">
    <property type="entry name" value="GLYCOSYLTRANSFERASE WBBK-RELATED"/>
    <property type="match status" value="1"/>
</dbReference>
<evidence type="ECO:0000313" key="3">
    <source>
        <dbReference type="EMBL" id="WGZ90468.1"/>
    </source>
</evidence>
<evidence type="ECO:0000256" key="1">
    <source>
        <dbReference type="ARBA" id="ARBA00022679"/>
    </source>
</evidence>
<dbReference type="Gene3D" id="3.40.50.2000">
    <property type="entry name" value="Glycogen Phosphorylase B"/>
    <property type="match status" value="1"/>
</dbReference>
<dbReference type="KEGG" id="tdu:QJT80_13390"/>
<evidence type="ECO:0000259" key="2">
    <source>
        <dbReference type="Pfam" id="PF00534"/>
    </source>
</evidence>
<reference evidence="3" key="1">
    <citation type="journal article" date="2023" name="Int. J. Mol. Sci.">
        <title>Metagenomics Revealed a New Genus 'Candidatus Thiocaldithrix dubininis' gen. nov., sp. nov. and a New Species 'Candidatus Thiothrix putei' sp. nov. in the Family Thiotrichaceae, Some Members of Which Have Traits of Both Na+- and H+-Motive Energetics.</title>
        <authorList>
            <person name="Ravin N.V."/>
            <person name="Muntyan M.S."/>
            <person name="Smolyakov D.D."/>
            <person name="Rudenko T.S."/>
            <person name="Beletsky A.V."/>
            <person name="Mardanov A.V."/>
            <person name="Grabovich M.Y."/>
        </authorList>
    </citation>
    <scope>NUCLEOTIDE SEQUENCE</scope>
    <source>
        <strain evidence="3">GKL-01</strain>
    </source>
</reference>
<gene>
    <name evidence="3" type="ORF">QJT80_13390</name>
</gene>
<keyword evidence="1" id="KW-0808">Transferase</keyword>
<organism evidence="3">
    <name type="scientific">Candidatus Thiocaldithrix dubininis</name>
    <dbReference type="NCBI Taxonomy" id="3080823"/>
    <lineage>
        <taxon>Bacteria</taxon>
        <taxon>Pseudomonadati</taxon>
        <taxon>Pseudomonadota</taxon>
        <taxon>Gammaproteobacteria</taxon>
        <taxon>Thiotrichales</taxon>
        <taxon>Thiotrichaceae</taxon>
        <taxon>Candidatus Thiocaldithrix</taxon>
    </lineage>
</organism>
<dbReference type="PANTHER" id="PTHR46401:SF2">
    <property type="entry name" value="GLYCOSYLTRANSFERASE WBBK-RELATED"/>
    <property type="match status" value="1"/>
</dbReference>
<accession>A0AA95KJZ4</accession>
<name>A0AA95KJZ4_9GAMM</name>
<dbReference type="Proteomes" id="UP001300672">
    <property type="component" value="Chromosome"/>
</dbReference>
<dbReference type="InterPro" id="IPR001296">
    <property type="entry name" value="Glyco_trans_1"/>
</dbReference>
<protein>
    <submittedName>
        <fullName evidence="3">Glycosyltransferase family 1 protein</fullName>
    </submittedName>
</protein>
<dbReference type="EMBL" id="CP124755">
    <property type="protein sequence ID" value="WGZ90468.1"/>
    <property type="molecule type" value="Genomic_DNA"/>
</dbReference>
<proteinExistence type="predicted"/>
<dbReference type="GO" id="GO:0016757">
    <property type="term" value="F:glycosyltransferase activity"/>
    <property type="evidence" value="ECO:0007669"/>
    <property type="project" value="InterPro"/>
</dbReference>
<reference evidence="3" key="2">
    <citation type="submission" date="2023-04" db="EMBL/GenBank/DDBJ databases">
        <authorList>
            <person name="Beletskiy A.V."/>
            <person name="Mardanov A.V."/>
            <person name="Ravin N.V."/>
        </authorList>
    </citation>
    <scope>NUCLEOTIDE SEQUENCE</scope>
    <source>
        <strain evidence="3">GKL-01</strain>
    </source>
</reference>
<feature type="domain" description="Glycosyl transferase family 1" evidence="2">
    <location>
        <begin position="315"/>
        <end position="461"/>
    </location>
</feature>